<keyword evidence="1" id="KW-0812">Transmembrane</keyword>
<protein>
    <submittedName>
        <fullName evidence="3">PKD domain-containing protein</fullName>
    </submittedName>
</protein>
<gene>
    <name evidence="5" type="ORF">DXD40_17755</name>
    <name evidence="3" type="ORF">ERS852462_03978</name>
    <name evidence="4" type="ORF">POZ10_14520</name>
</gene>
<feature type="domain" description="PKD" evidence="2">
    <location>
        <begin position="139"/>
        <end position="179"/>
    </location>
</feature>
<dbReference type="InterPro" id="IPR022409">
    <property type="entry name" value="PKD/Chitinase_dom"/>
</dbReference>
<dbReference type="Proteomes" id="UP000095614">
    <property type="component" value="Unassembled WGS sequence"/>
</dbReference>
<dbReference type="OrthoDB" id="1491323at2"/>
<evidence type="ECO:0000313" key="4">
    <source>
        <dbReference type="EMBL" id="MDC1901828.1"/>
    </source>
</evidence>
<dbReference type="Proteomes" id="UP001222603">
    <property type="component" value="Unassembled WGS sequence"/>
</dbReference>
<dbReference type="Gene3D" id="2.60.40.10">
    <property type="entry name" value="Immunoglobulins"/>
    <property type="match status" value="2"/>
</dbReference>
<dbReference type="AlphaFoldDB" id="A0A174P8M3"/>
<evidence type="ECO:0000256" key="1">
    <source>
        <dbReference type="SAM" id="Phobius"/>
    </source>
</evidence>
<dbReference type="Proteomes" id="UP000260844">
    <property type="component" value="Unassembled WGS sequence"/>
</dbReference>
<dbReference type="SMART" id="SM00089">
    <property type="entry name" value="PKD"/>
    <property type="match status" value="2"/>
</dbReference>
<reference evidence="4" key="3">
    <citation type="submission" date="2022-10" db="EMBL/GenBank/DDBJ databases">
        <title>Human gut microbiome strain richness.</title>
        <authorList>
            <person name="Chen-Liaw A."/>
        </authorList>
    </citation>
    <scope>NUCLEOTIDE SEQUENCE</scope>
    <source>
        <strain evidence="4">1001713st1_F9_1001713B170221_170320</strain>
    </source>
</reference>
<dbReference type="InterPro" id="IPR013783">
    <property type="entry name" value="Ig-like_fold"/>
</dbReference>
<feature type="domain" description="PKD" evidence="2">
    <location>
        <begin position="53"/>
        <end position="93"/>
    </location>
</feature>
<reference evidence="3 6" key="1">
    <citation type="submission" date="2015-09" db="EMBL/GenBank/DDBJ databases">
        <authorList>
            <consortium name="Pathogen Informatics"/>
        </authorList>
    </citation>
    <scope>NUCLEOTIDE SEQUENCE [LARGE SCALE GENOMIC DNA]</scope>
    <source>
        <strain evidence="3 6">2789STDY5834847</strain>
    </source>
</reference>
<feature type="transmembrane region" description="Helical" evidence="1">
    <location>
        <begin position="9"/>
        <end position="30"/>
    </location>
</feature>
<dbReference type="EMBL" id="CZAF01000014">
    <property type="protein sequence ID" value="CUP55200.1"/>
    <property type="molecule type" value="Genomic_DNA"/>
</dbReference>
<accession>A0A174P8M3</accession>
<dbReference type="GeneID" id="93448903"/>
<keyword evidence="1" id="KW-0472">Membrane</keyword>
<dbReference type="EMBL" id="JAQNSI010000423">
    <property type="protein sequence ID" value="MDC1901828.1"/>
    <property type="molecule type" value="Genomic_DNA"/>
</dbReference>
<keyword evidence="1" id="KW-1133">Transmembrane helix</keyword>
<evidence type="ECO:0000259" key="2">
    <source>
        <dbReference type="PROSITE" id="PS50093"/>
    </source>
</evidence>
<dbReference type="RefSeq" id="WP_004288733.1">
    <property type="nucleotide sequence ID" value="NZ_BAABZM010000001.1"/>
</dbReference>
<dbReference type="PROSITE" id="PS50093">
    <property type="entry name" value="PKD"/>
    <property type="match status" value="2"/>
</dbReference>
<evidence type="ECO:0000313" key="5">
    <source>
        <dbReference type="EMBL" id="RGJ89794.1"/>
    </source>
</evidence>
<evidence type="ECO:0000313" key="6">
    <source>
        <dbReference type="Proteomes" id="UP000095614"/>
    </source>
</evidence>
<dbReference type="EMBL" id="QSPV01000022">
    <property type="protein sequence ID" value="RGJ89794.1"/>
    <property type="molecule type" value="Genomic_DNA"/>
</dbReference>
<dbReference type="InterPro" id="IPR000601">
    <property type="entry name" value="PKD_dom"/>
</dbReference>
<reference evidence="5 7" key="2">
    <citation type="submission" date="2018-08" db="EMBL/GenBank/DDBJ databases">
        <title>A genome reference for cultivated species of the human gut microbiota.</title>
        <authorList>
            <person name="Zou Y."/>
            <person name="Xue W."/>
            <person name="Luo G."/>
        </authorList>
    </citation>
    <scope>NUCLEOTIDE SEQUENCE [LARGE SCALE GENOMIC DNA]</scope>
    <source>
        <strain evidence="5 7">TM04-30</strain>
    </source>
</reference>
<name>A0A174P8M3_BACUN</name>
<sequence>MGKIYTRKILFVIAAMLLCILVAILIRLFFSSRTVRMTLTPIEVETGETVHYADSTRNARSWLWEFGNGDISHERSGEYVFKKPGRYQVRLQVDGGLERKQIITVHRSRDDYGSDELVRMKAPATAFQGEIVSFKGYGPSKEWRWQFGESGIVDSREQNPLYAYTEPGIYEVLLTTENTQYPVRHTIEILPQYTENDSTDVLVIIGNDIREHLQAIVDGKPFNTHYNYILKKYLCGNPDIAVTVNNSKKNDFYSYCQGLKIIARRKTLIDEVFVDMGDNLNNECVMQLMVTQHERFSEQKNK</sequence>
<evidence type="ECO:0000313" key="3">
    <source>
        <dbReference type="EMBL" id="CUP55200.1"/>
    </source>
</evidence>
<dbReference type="CDD" id="cd00146">
    <property type="entry name" value="PKD"/>
    <property type="match status" value="2"/>
</dbReference>
<evidence type="ECO:0000313" key="7">
    <source>
        <dbReference type="Proteomes" id="UP000260844"/>
    </source>
</evidence>
<organism evidence="3 6">
    <name type="scientific">Bacteroides uniformis</name>
    <dbReference type="NCBI Taxonomy" id="820"/>
    <lineage>
        <taxon>Bacteria</taxon>
        <taxon>Pseudomonadati</taxon>
        <taxon>Bacteroidota</taxon>
        <taxon>Bacteroidia</taxon>
        <taxon>Bacteroidales</taxon>
        <taxon>Bacteroidaceae</taxon>
        <taxon>Bacteroides</taxon>
    </lineage>
</organism>
<dbReference type="SUPFAM" id="SSF49299">
    <property type="entry name" value="PKD domain"/>
    <property type="match status" value="2"/>
</dbReference>
<dbReference type="InterPro" id="IPR035986">
    <property type="entry name" value="PKD_dom_sf"/>
</dbReference>
<dbReference type="Pfam" id="PF00801">
    <property type="entry name" value="PKD"/>
    <property type="match status" value="1"/>
</dbReference>
<proteinExistence type="predicted"/>